<reference evidence="4 5" key="1">
    <citation type="submission" date="2019-04" db="EMBL/GenBank/DDBJ databases">
        <title>Annotation for the trematode Fasciola gigantica.</title>
        <authorList>
            <person name="Choi Y.-J."/>
        </authorList>
    </citation>
    <scope>NUCLEOTIDE SEQUENCE [LARGE SCALE GENOMIC DNA]</scope>
    <source>
        <strain evidence="4">Uganda_cow_1</strain>
    </source>
</reference>
<dbReference type="AlphaFoldDB" id="A0A504ZA96"/>
<evidence type="ECO:0000256" key="2">
    <source>
        <dbReference type="RuleBase" id="RU000487"/>
    </source>
</evidence>
<dbReference type="OrthoDB" id="5572108at2759"/>
<organism evidence="4 5">
    <name type="scientific">Fasciola gigantica</name>
    <name type="common">Giant liver fluke</name>
    <dbReference type="NCBI Taxonomy" id="46835"/>
    <lineage>
        <taxon>Eukaryota</taxon>
        <taxon>Metazoa</taxon>
        <taxon>Spiralia</taxon>
        <taxon>Lophotrochozoa</taxon>
        <taxon>Platyhelminthes</taxon>
        <taxon>Trematoda</taxon>
        <taxon>Digenea</taxon>
        <taxon>Plagiorchiida</taxon>
        <taxon>Echinostomata</taxon>
        <taxon>Echinostomatoidea</taxon>
        <taxon>Fasciolidae</taxon>
        <taxon>Fasciola</taxon>
    </lineage>
</organism>
<feature type="region of interest" description="Disordered" evidence="3">
    <location>
        <begin position="421"/>
        <end position="473"/>
    </location>
</feature>
<dbReference type="SMART" id="SM00268">
    <property type="entry name" value="ACTIN"/>
    <property type="match status" value="1"/>
</dbReference>
<dbReference type="Pfam" id="PF00022">
    <property type="entry name" value="Actin"/>
    <property type="match status" value="1"/>
</dbReference>
<dbReference type="STRING" id="46835.A0A504ZA96"/>
<dbReference type="SUPFAM" id="SSF53067">
    <property type="entry name" value="Actin-like ATPase domain"/>
    <property type="match status" value="2"/>
</dbReference>
<dbReference type="Proteomes" id="UP000316759">
    <property type="component" value="Unassembled WGS sequence"/>
</dbReference>
<dbReference type="EMBL" id="SUNJ01002215">
    <property type="protein sequence ID" value="TPP66150.1"/>
    <property type="molecule type" value="Genomic_DNA"/>
</dbReference>
<evidence type="ECO:0000313" key="5">
    <source>
        <dbReference type="Proteomes" id="UP000316759"/>
    </source>
</evidence>
<name>A0A504ZA96_FASGI</name>
<comment type="function">
    <text evidence="1">Actins are highly conserved proteins that are involved in various types of cell motility and are ubiquitously expressed in all eukaryotic cells.</text>
</comment>
<evidence type="ECO:0000256" key="1">
    <source>
        <dbReference type="ARBA" id="ARBA00003520"/>
    </source>
</evidence>
<evidence type="ECO:0000256" key="3">
    <source>
        <dbReference type="SAM" id="MobiDB-lite"/>
    </source>
</evidence>
<gene>
    <name evidence="4" type="ORF">FGIG_01450</name>
</gene>
<keyword evidence="5" id="KW-1185">Reference proteome</keyword>
<dbReference type="PANTHER" id="PTHR11937">
    <property type="entry name" value="ACTIN"/>
    <property type="match status" value="1"/>
</dbReference>
<dbReference type="InterPro" id="IPR004000">
    <property type="entry name" value="Actin"/>
</dbReference>
<accession>A0A504ZA96</accession>
<proteinExistence type="inferred from homology"/>
<dbReference type="Gene3D" id="3.30.420.40">
    <property type="match status" value="2"/>
</dbReference>
<comment type="caution">
    <text evidence="4">The sequence shown here is derived from an EMBL/GenBank/DDBJ whole genome shotgun (WGS) entry which is preliminary data.</text>
</comment>
<protein>
    <submittedName>
        <fullName evidence="4">Actin protein 8</fullName>
    </submittedName>
</protein>
<evidence type="ECO:0000313" key="4">
    <source>
        <dbReference type="EMBL" id="TPP66150.1"/>
    </source>
</evidence>
<dbReference type="InterPro" id="IPR043129">
    <property type="entry name" value="ATPase_NBD"/>
</dbReference>
<comment type="similarity">
    <text evidence="2">Belongs to the actin family.</text>
</comment>
<sequence length="634" mass="69776">MRNQTNPSESTIIIEPGSHFLKIGRASEPNPKRLAHCIARKIRSKVYCSEPLVFGGQMSKVETASDAALYATLEQVFSVPASTGVSPVFSVAQSQLSGADHKVESDAFNFEKAANLSEVFVLEDALEVSGHPDYLFRWPLKHGFLNYSENCSAVIQDLEDIWAAALDKHIGIPRSSIPSYRVILVIGDVFRRNEVRQLVDLLLVRLRFGRVFVHQVGVCATYSVGLPTACVIDLGEEKTTVCCVEDGVSNPDSRVTIAVGRANVLRTFHSMVFLQHQDQWASFVSSCSLSEVYLPSYDRRTDVQALRDLLTVLNKNTLDLVTQTALSKPADLTDNSMTVTNTVPSVSAELRLPGQPRLNCVVTVPPALLLYCNLLPFACIHLTAHTIDRQSERIQEFQATSLEFSQPDDPFDELYIAMTARERRKRQPGPGNAKTESSTVNADSGPIPVDTERAEMDVPEGTPNVDPPSVPRLKPRKSFESLVDAIWWSINQCTSSGPVNINTATSGTTGTHTSGTEMTSNGFQQTHSIISNSVMDELRRRLLGCILLVGAGACGLTGHCLQKWLHAELATRVTQIGLTSSQVEVIGQLDQPDSVWIGARLLLTTDLLSDLWITGCEWKRFGTRALREKAPFLW</sequence>